<proteinExistence type="inferred from homology"/>
<gene>
    <name evidence="6" type="ORF">ATL41_2162</name>
</gene>
<evidence type="ECO:0000313" key="7">
    <source>
        <dbReference type="Proteomes" id="UP000221394"/>
    </source>
</evidence>
<dbReference type="InterPro" id="IPR046358">
    <property type="entry name" value="Flagellin_C"/>
</dbReference>
<organism evidence="6 7">
    <name type="scientific">Flavimobilis soli</name>
    <dbReference type="NCBI Taxonomy" id="442709"/>
    <lineage>
        <taxon>Bacteria</taxon>
        <taxon>Bacillati</taxon>
        <taxon>Actinomycetota</taxon>
        <taxon>Actinomycetes</taxon>
        <taxon>Micrococcales</taxon>
        <taxon>Jonesiaceae</taxon>
        <taxon>Flavimobilis</taxon>
    </lineage>
</organism>
<dbReference type="PANTHER" id="PTHR42792">
    <property type="entry name" value="FLAGELLIN"/>
    <property type="match status" value="1"/>
</dbReference>
<dbReference type="GO" id="GO:0009424">
    <property type="term" value="C:bacterial-type flagellum hook"/>
    <property type="evidence" value="ECO:0007669"/>
    <property type="project" value="InterPro"/>
</dbReference>
<reference evidence="6 7" key="1">
    <citation type="submission" date="2017-10" db="EMBL/GenBank/DDBJ databases">
        <title>Sequencing the genomes of 1000 actinobacteria strains.</title>
        <authorList>
            <person name="Klenk H.-P."/>
        </authorList>
    </citation>
    <scope>NUCLEOTIDE SEQUENCE [LARGE SCALE GENOMIC DNA]</scope>
    <source>
        <strain evidence="6 7">DSM 21574</strain>
    </source>
</reference>
<dbReference type="GO" id="GO:0071973">
    <property type="term" value="P:bacterial-type flagellum-dependent cell motility"/>
    <property type="evidence" value="ECO:0007669"/>
    <property type="project" value="InterPro"/>
</dbReference>
<dbReference type="NCBIfam" id="TIGR02550">
    <property type="entry name" value="flagell_flgL"/>
    <property type="match status" value="1"/>
</dbReference>
<evidence type="ECO:0000256" key="2">
    <source>
        <dbReference type="ARBA" id="ARBA00005709"/>
    </source>
</evidence>
<protein>
    <submittedName>
        <fullName evidence="6">Flagellar hook-associated protein 3 FlgL</fullName>
    </submittedName>
</protein>
<dbReference type="SUPFAM" id="SSF64518">
    <property type="entry name" value="Phase 1 flagellin"/>
    <property type="match status" value="1"/>
</dbReference>
<feature type="domain" description="Flagellin N-terminal" evidence="4">
    <location>
        <begin position="5"/>
        <end position="142"/>
    </location>
</feature>
<dbReference type="OrthoDB" id="9758307at2"/>
<evidence type="ECO:0000256" key="3">
    <source>
        <dbReference type="ARBA" id="ARBA00023143"/>
    </source>
</evidence>
<dbReference type="EMBL" id="PDJH01000001">
    <property type="protein sequence ID" value="PFG37400.1"/>
    <property type="molecule type" value="Genomic_DNA"/>
</dbReference>
<dbReference type="InterPro" id="IPR001029">
    <property type="entry name" value="Flagellin_N"/>
</dbReference>
<evidence type="ECO:0000313" key="6">
    <source>
        <dbReference type="EMBL" id="PFG37400.1"/>
    </source>
</evidence>
<dbReference type="InterPro" id="IPR013384">
    <property type="entry name" value="Flagell_FlgL"/>
</dbReference>
<feature type="domain" description="Flagellin C-terminal" evidence="5">
    <location>
        <begin position="215"/>
        <end position="296"/>
    </location>
</feature>
<keyword evidence="6" id="KW-0969">Cilium</keyword>
<comment type="caution">
    <text evidence="6">The sequence shown here is derived from an EMBL/GenBank/DDBJ whole genome shotgun (WGS) entry which is preliminary data.</text>
</comment>
<evidence type="ECO:0000259" key="5">
    <source>
        <dbReference type="Pfam" id="PF00700"/>
    </source>
</evidence>
<name>A0A2A9EGQ0_9MICO</name>
<keyword evidence="7" id="KW-1185">Reference proteome</keyword>
<evidence type="ECO:0000256" key="1">
    <source>
        <dbReference type="ARBA" id="ARBA00004365"/>
    </source>
</evidence>
<dbReference type="PANTHER" id="PTHR42792:SF1">
    <property type="entry name" value="FLAGELLAR HOOK-ASSOCIATED PROTEIN 3"/>
    <property type="match status" value="1"/>
</dbReference>
<dbReference type="Pfam" id="PF00669">
    <property type="entry name" value="Flagellin_N"/>
    <property type="match status" value="1"/>
</dbReference>
<comment type="similarity">
    <text evidence="2">Belongs to the bacterial flagellin family.</text>
</comment>
<keyword evidence="6" id="KW-0966">Cell projection</keyword>
<comment type="subcellular location">
    <subcellularLocation>
        <location evidence="1">Bacterial flagellum</location>
    </subcellularLocation>
</comment>
<keyword evidence="6" id="KW-0282">Flagellum</keyword>
<dbReference type="Proteomes" id="UP000221394">
    <property type="component" value="Unassembled WGS sequence"/>
</dbReference>
<keyword evidence="3" id="KW-0975">Bacterial flagellum</keyword>
<dbReference type="InterPro" id="IPR001492">
    <property type="entry name" value="Flagellin"/>
</dbReference>
<dbReference type="RefSeq" id="WP_098458455.1">
    <property type="nucleotide sequence ID" value="NZ_PDJH01000001.1"/>
</dbReference>
<dbReference type="Gene3D" id="1.20.1330.10">
    <property type="entry name" value="f41 fragment of flagellin, N-terminal domain"/>
    <property type="match status" value="1"/>
</dbReference>
<dbReference type="AlphaFoldDB" id="A0A2A9EGQ0"/>
<dbReference type="GO" id="GO:0005198">
    <property type="term" value="F:structural molecule activity"/>
    <property type="evidence" value="ECO:0007669"/>
    <property type="project" value="InterPro"/>
</dbReference>
<dbReference type="Pfam" id="PF00700">
    <property type="entry name" value="Flagellin_C"/>
    <property type="match status" value="1"/>
</dbReference>
<accession>A0A2A9EGQ0</accession>
<sequence length="298" mass="31623">MITRITHQMTQRTSLENIQTNLRAMSKLQGQASSLRRIEKPSDDPAGTAQALRLRAESRALIQYDRNASDGAAWLNTVDTALTTASTQLTRARTLAIQGANSGTMNAQAREAIAQEIEAARDALLGQANTTYLGRSVFAGTSDAGAAFERDPITGTYTYNGGAGTVERRIAEDVTVRVDGNGAAVFGTGATSVFATLDRLAADLRAGADVSGYIDEIDGHHDAILQETATIGARTNQIQAQLQANSSKKLAVKADISAVEDVDLAETLVNLQAQEVAYQAALGATSRVLQPTLLDYIR</sequence>
<evidence type="ECO:0000259" key="4">
    <source>
        <dbReference type="Pfam" id="PF00669"/>
    </source>
</evidence>